<keyword evidence="13" id="KW-1185">Reference proteome</keyword>
<evidence type="ECO:0000256" key="5">
    <source>
        <dbReference type="ARBA" id="ARBA00023040"/>
    </source>
</evidence>
<proteinExistence type="inferred from homology"/>
<sequence length="382" mass="43202">MASLLSSTSQTLLIALYALFFTLSIVGNITVLVVCIKARTLRNSTMSCFIVSLAVGDLLITCFCMPINLASALTTFWTFGAFACKMVPFVQNVGVASSLMTMSVVALDRYHAVVHPLKTKFYNTMKRAIIVLSVVWLFSICVSLPNAICYSQRTFSMNVTNTTERIEDVTYVSPTKILINVCLWDEEKMHLEAMFWIYLIGLFAQPLTLMSVAYIGIAHSLWIRSPVLDMGPNINPIASEHRLRQKKRIVLMMILVVIFFVVCWLPIMLFNLISLKIGLKLNTKWLTVRHFLQCLSMMSTCVNPIIYTFLHDRFRKSFVAVAKCRSERIAPSVTKSNDTSNRIERRGVERRATIPGVSALQPRPNDHDIIALTKTRRINSNE</sequence>
<evidence type="ECO:0000313" key="12">
    <source>
        <dbReference type="EMBL" id="CAH1794954.1"/>
    </source>
</evidence>
<evidence type="ECO:0000256" key="7">
    <source>
        <dbReference type="ARBA" id="ARBA00023170"/>
    </source>
</evidence>
<evidence type="ECO:0000256" key="10">
    <source>
        <dbReference type="SAM" id="Phobius"/>
    </source>
</evidence>
<dbReference type="GO" id="GO:0004983">
    <property type="term" value="F:neuropeptide Y receptor activity"/>
    <property type="evidence" value="ECO:0007669"/>
    <property type="project" value="InterPro"/>
</dbReference>
<dbReference type="PROSITE" id="PS00237">
    <property type="entry name" value="G_PROTEIN_RECEP_F1_1"/>
    <property type="match status" value="1"/>
</dbReference>
<organism evidence="12 13">
    <name type="scientific">Owenia fusiformis</name>
    <name type="common">Polychaete worm</name>
    <dbReference type="NCBI Taxonomy" id="6347"/>
    <lineage>
        <taxon>Eukaryota</taxon>
        <taxon>Metazoa</taxon>
        <taxon>Spiralia</taxon>
        <taxon>Lophotrochozoa</taxon>
        <taxon>Annelida</taxon>
        <taxon>Polychaeta</taxon>
        <taxon>Sedentaria</taxon>
        <taxon>Canalipalpata</taxon>
        <taxon>Sabellida</taxon>
        <taxon>Oweniida</taxon>
        <taxon>Oweniidae</taxon>
        <taxon>Owenia</taxon>
    </lineage>
</organism>
<feature type="transmembrane region" description="Helical" evidence="10">
    <location>
        <begin position="89"/>
        <end position="107"/>
    </location>
</feature>
<keyword evidence="8 9" id="KW-0807">Transducer</keyword>
<feature type="transmembrane region" description="Helical" evidence="10">
    <location>
        <begin position="128"/>
        <end position="148"/>
    </location>
</feature>
<dbReference type="AlphaFoldDB" id="A0A8S4PNT8"/>
<dbReference type="InterPro" id="IPR000611">
    <property type="entry name" value="NPY_rcpt"/>
</dbReference>
<dbReference type="Pfam" id="PF00001">
    <property type="entry name" value="7tm_1"/>
    <property type="match status" value="1"/>
</dbReference>
<keyword evidence="3 9" id="KW-0812">Transmembrane</keyword>
<feature type="transmembrane region" description="Helical" evidence="10">
    <location>
        <begin position="249"/>
        <end position="270"/>
    </location>
</feature>
<feature type="transmembrane region" description="Helical" evidence="10">
    <location>
        <begin position="48"/>
        <end position="69"/>
    </location>
</feature>
<feature type="transmembrane region" description="Helical" evidence="10">
    <location>
        <begin position="290"/>
        <end position="310"/>
    </location>
</feature>
<dbReference type="PANTHER" id="PTHR45695:SF9">
    <property type="entry name" value="LEUCOKININ RECEPTOR"/>
    <property type="match status" value="1"/>
</dbReference>
<evidence type="ECO:0000256" key="6">
    <source>
        <dbReference type="ARBA" id="ARBA00023136"/>
    </source>
</evidence>
<evidence type="ECO:0000256" key="8">
    <source>
        <dbReference type="ARBA" id="ARBA00023224"/>
    </source>
</evidence>
<dbReference type="SUPFAM" id="SSF81321">
    <property type="entry name" value="Family A G protein-coupled receptor-like"/>
    <property type="match status" value="1"/>
</dbReference>
<dbReference type="PRINTS" id="PR01012">
    <property type="entry name" value="NRPEPTIDEYR"/>
</dbReference>
<reference evidence="12" key="1">
    <citation type="submission" date="2022-03" db="EMBL/GenBank/DDBJ databases">
        <authorList>
            <person name="Martin C."/>
        </authorList>
    </citation>
    <scope>NUCLEOTIDE SEQUENCE</scope>
</reference>
<dbReference type="InterPro" id="IPR017452">
    <property type="entry name" value="GPCR_Rhodpsn_7TM"/>
</dbReference>
<comment type="similarity">
    <text evidence="2 9">Belongs to the G-protein coupled receptor 1 family.</text>
</comment>
<name>A0A8S4PNT8_OWEFU</name>
<evidence type="ECO:0000256" key="1">
    <source>
        <dbReference type="ARBA" id="ARBA00004141"/>
    </source>
</evidence>
<dbReference type="PANTHER" id="PTHR45695">
    <property type="entry name" value="LEUCOKININ RECEPTOR-RELATED"/>
    <property type="match status" value="1"/>
</dbReference>
<evidence type="ECO:0000256" key="9">
    <source>
        <dbReference type="RuleBase" id="RU000688"/>
    </source>
</evidence>
<feature type="domain" description="G-protein coupled receptors family 1 profile" evidence="11">
    <location>
        <begin position="27"/>
        <end position="307"/>
    </location>
</feature>
<evidence type="ECO:0000256" key="4">
    <source>
        <dbReference type="ARBA" id="ARBA00022989"/>
    </source>
</evidence>
<evidence type="ECO:0000259" key="11">
    <source>
        <dbReference type="PROSITE" id="PS50262"/>
    </source>
</evidence>
<keyword evidence="4 10" id="KW-1133">Transmembrane helix</keyword>
<keyword evidence="7 9" id="KW-0675">Receptor</keyword>
<gene>
    <name evidence="12" type="ORF">OFUS_LOCUS19563</name>
</gene>
<feature type="transmembrane region" description="Helical" evidence="10">
    <location>
        <begin position="12"/>
        <end position="36"/>
    </location>
</feature>
<dbReference type="Gene3D" id="1.20.1070.10">
    <property type="entry name" value="Rhodopsin 7-helix transmembrane proteins"/>
    <property type="match status" value="1"/>
</dbReference>
<comment type="subcellular location">
    <subcellularLocation>
        <location evidence="1">Membrane</location>
        <topology evidence="1">Multi-pass membrane protein</topology>
    </subcellularLocation>
</comment>
<protein>
    <recommendedName>
        <fullName evidence="11">G-protein coupled receptors family 1 profile domain-containing protein</fullName>
    </recommendedName>
</protein>
<dbReference type="EMBL" id="CAIIXF020000009">
    <property type="protein sequence ID" value="CAH1794954.1"/>
    <property type="molecule type" value="Genomic_DNA"/>
</dbReference>
<dbReference type="PROSITE" id="PS50262">
    <property type="entry name" value="G_PROTEIN_RECEP_F1_2"/>
    <property type="match status" value="1"/>
</dbReference>
<evidence type="ECO:0000313" key="13">
    <source>
        <dbReference type="Proteomes" id="UP000749559"/>
    </source>
</evidence>
<dbReference type="InterPro" id="IPR000276">
    <property type="entry name" value="GPCR_Rhodpsn"/>
</dbReference>
<comment type="caution">
    <text evidence="12">The sequence shown here is derived from an EMBL/GenBank/DDBJ whole genome shotgun (WGS) entry which is preliminary data.</text>
</comment>
<dbReference type="PRINTS" id="PR00237">
    <property type="entry name" value="GPCRRHODOPSN"/>
</dbReference>
<keyword evidence="5 9" id="KW-0297">G-protein coupled receptor</keyword>
<evidence type="ECO:0000256" key="2">
    <source>
        <dbReference type="ARBA" id="ARBA00010663"/>
    </source>
</evidence>
<dbReference type="Proteomes" id="UP000749559">
    <property type="component" value="Unassembled WGS sequence"/>
</dbReference>
<keyword evidence="6 10" id="KW-0472">Membrane</keyword>
<accession>A0A8S4PNT8</accession>
<dbReference type="OrthoDB" id="9979846at2759"/>
<evidence type="ECO:0000256" key="3">
    <source>
        <dbReference type="ARBA" id="ARBA00022692"/>
    </source>
</evidence>
<feature type="transmembrane region" description="Helical" evidence="10">
    <location>
        <begin position="195"/>
        <end position="217"/>
    </location>
</feature>
<dbReference type="GO" id="GO:0005886">
    <property type="term" value="C:plasma membrane"/>
    <property type="evidence" value="ECO:0007669"/>
    <property type="project" value="TreeGrafter"/>
</dbReference>